<reference evidence="9 11" key="2">
    <citation type="submission" date="2019-03" db="EMBL/GenBank/DDBJ databases">
        <title>Genomic Encyclopedia of Type Strains, Phase IV (KMG-IV): sequencing the most valuable type-strain genomes for metagenomic binning, comparative biology and taxonomic classification.</title>
        <authorList>
            <person name="Goeker M."/>
        </authorList>
    </citation>
    <scope>NUCLEOTIDE SEQUENCE [LARGE SCALE GENOMIC DNA]</scope>
    <source>
        <strain evidence="9 11">DSM 17481</strain>
    </source>
</reference>
<evidence type="ECO:0000256" key="1">
    <source>
        <dbReference type="ARBA" id="ARBA00005395"/>
    </source>
</evidence>
<feature type="domain" description="N-acetyltransferase" evidence="7">
    <location>
        <begin position="2"/>
        <end position="147"/>
    </location>
</feature>
<keyword evidence="3 5" id="KW-0808">Transferase</keyword>
<feature type="binding site" evidence="5">
    <location>
        <position position="108"/>
    </location>
    <ligand>
        <name>acetyl-CoA</name>
        <dbReference type="ChEBI" id="CHEBI:57288"/>
    </ligand>
</feature>
<protein>
    <recommendedName>
        <fullName evidence="5 6">[Ribosomal protein bS18]-alanine N-acetyltransferase</fullName>
        <ecNumber evidence="5 6">2.3.1.266</ecNumber>
    </recommendedName>
</protein>
<dbReference type="Proteomes" id="UP000255113">
    <property type="component" value="Unassembled WGS sequence"/>
</dbReference>
<evidence type="ECO:0000313" key="9">
    <source>
        <dbReference type="EMBL" id="TDP30444.1"/>
    </source>
</evidence>
<dbReference type="InterPro" id="IPR006464">
    <property type="entry name" value="AcTrfase_RimI/Ard1"/>
</dbReference>
<evidence type="ECO:0000313" key="11">
    <source>
        <dbReference type="Proteomes" id="UP000294683"/>
    </source>
</evidence>
<gene>
    <name evidence="5 8" type="primary">rimI</name>
    <name evidence="9" type="ORF">EV689_101480</name>
    <name evidence="8" type="ORF">NCTC11188_01310</name>
</gene>
<comment type="subcellular location">
    <subcellularLocation>
        <location evidence="5 6">Cytoplasm</location>
    </subcellularLocation>
</comment>
<evidence type="ECO:0000259" key="7">
    <source>
        <dbReference type="PROSITE" id="PS51186"/>
    </source>
</evidence>
<dbReference type="GO" id="GO:0008999">
    <property type="term" value="F:protein-N-terminal-alanine acetyltransferase activity"/>
    <property type="evidence" value="ECO:0007669"/>
    <property type="project" value="UniProtKB-UniRule"/>
</dbReference>
<comment type="function">
    <text evidence="5 6">Acetylates the N-terminal alanine of ribosomal protein bS18.</text>
</comment>
<feature type="binding site" evidence="5">
    <location>
        <begin position="69"/>
        <end position="71"/>
    </location>
    <ligand>
        <name>acetyl-CoA</name>
        <dbReference type="ChEBI" id="CHEBI:57288"/>
    </ligand>
</feature>
<dbReference type="Proteomes" id="UP000294683">
    <property type="component" value="Unassembled WGS sequence"/>
</dbReference>
<dbReference type="InterPro" id="IPR016181">
    <property type="entry name" value="Acyl_CoA_acyltransferase"/>
</dbReference>
<dbReference type="InterPro" id="IPR043690">
    <property type="entry name" value="RimI"/>
</dbReference>
<dbReference type="EMBL" id="SNXJ01000001">
    <property type="protein sequence ID" value="TDP30444.1"/>
    <property type="molecule type" value="Genomic_DNA"/>
</dbReference>
<dbReference type="GO" id="GO:0005737">
    <property type="term" value="C:cytoplasm"/>
    <property type="evidence" value="ECO:0007669"/>
    <property type="project" value="UniProtKB-SubCell"/>
</dbReference>
<dbReference type="PROSITE" id="PS51186">
    <property type="entry name" value="GNAT"/>
    <property type="match status" value="1"/>
</dbReference>
<feature type="active site" description="Proton donor" evidence="5">
    <location>
        <position position="115"/>
    </location>
</feature>
<dbReference type="RefSeq" id="WP_103853374.1">
    <property type="nucleotide sequence ID" value="NZ_PQVJ01000011.1"/>
</dbReference>
<evidence type="ECO:0000313" key="8">
    <source>
        <dbReference type="EMBL" id="SUB26944.1"/>
    </source>
</evidence>
<evidence type="ECO:0000256" key="2">
    <source>
        <dbReference type="ARBA" id="ARBA00022490"/>
    </source>
</evidence>
<comment type="caution">
    <text evidence="5">Lacks conserved residue(s) required for the propagation of feature annotation.</text>
</comment>
<reference evidence="8 10" key="1">
    <citation type="submission" date="2018-06" db="EMBL/GenBank/DDBJ databases">
        <authorList>
            <consortium name="Pathogen Informatics"/>
            <person name="Doyle S."/>
        </authorList>
    </citation>
    <scope>NUCLEOTIDE SEQUENCE [LARGE SCALE GENOMIC DNA]</scope>
    <source>
        <strain evidence="8 10">NCTC11188</strain>
    </source>
</reference>
<dbReference type="AlphaFoldDB" id="A0A379AY05"/>
<dbReference type="EC" id="2.3.1.266" evidence="5 6"/>
<evidence type="ECO:0000256" key="6">
    <source>
        <dbReference type="RuleBase" id="RU363094"/>
    </source>
</evidence>
<proteinExistence type="inferred from homology"/>
<evidence type="ECO:0000256" key="4">
    <source>
        <dbReference type="ARBA" id="ARBA00023315"/>
    </source>
</evidence>
<feature type="active site" description="Proton acceptor" evidence="5">
    <location>
        <position position="103"/>
    </location>
</feature>
<dbReference type="EMBL" id="UGSQ01000003">
    <property type="protein sequence ID" value="SUB26944.1"/>
    <property type="molecule type" value="Genomic_DNA"/>
</dbReference>
<keyword evidence="11" id="KW-1185">Reference proteome</keyword>
<dbReference type="PANTHER" id="PTHR43420">
    <property type="entry name" value="ACETYLTRANSFERASE"/>
    <property type="match status" value="1"/>
</dbReference>
<name>A0A379AY05_AVIGA</name>
<dbReference type="InterPro" id="IPR000182">
    <property type="entry name" value="GNAT_dom"/>
</dbReference>
<keyword evidence="4 5" id="KW-0012">Acyltransferase</keyword>
<comment type="similarity">
    <text evidence="1 5 6">Belongs to the acetyltransferase family. RimI subfamily.</text>
</comment>
<comment type="catalytic activity">
    <reaction evidence="5 6">
        <text>N-terminal L-alanyl-[ribosomal protein bS18] + acetyl-CoA = N-terminal N(alpha)-acetyl-L-alanyl-[ribosomal protein bS18] + CoA + H(+)</text>
        <dbReference type="Rhea" id="RHEA:43756"/>
        <dbReference type="Rhea" id="RHEA-COMP:10676"/>
        <dbReference type="Rhea" id="RHEA-COMP:10677"/>
        <dbReference type="ChEBI" id="CHEBI:15378"/>
        <dbReference type="ChEBI" id="CHEBI:57287"/>
        <dbReference type="ChEBI" id="CHEBI:57288"/>
        <dbReference type="ChEBI" id="CHEBI:64718"/>
        <dbReference type="ChEBI" id="CHEBI:83683"/>
        <dbReference type="EC" id="2.3.1.266"/>
    </reaction>
</comment>
<evidence type="ECO:0000256" key="5">
    <source>
        <dbReference type="HAMAP-Rule" id="MF_02210"/>
    </source>
</evidence>
<dbReference type="HAMAP" id="MF_02210">
    <property type="entry name" value="RimI"/>
    <property type="match status" value="1"/>
</dbReference>
<dbReference type="InterPro" id="IPR050680">
    <property type="entry name" value="YpeA/RimI_acetyltransf"/>
</dbReference>
<evidence type="ECO:0000313" key="10">
    <source>
        <dbReference type="Proteomes" id="UP000255113"/>
    </source>
</evidence>
<organism evidence="8 10">
    <name type="scientific">Avibacterium gallinarum</name>
    <name type="common">Pasteurella gallinarum</name>
    <dbReference type="NCBI Taxonomy" id="755"/>
    <lineage>
        <taxon>Bacteria</taxon>
        <taxon>Pseudomonadati</taxon>
        <taxon>Pseudomonadota</taxon>
        <taxon>Gammaproteobacteria</taxon>
        <taxon>Pasteurellales</taxon>
        <taxon>Pasteurellaceae</taxon>
        <taxon>Avibacterium</taxon>
    </lineage>
</organism>
<sequence>MIKISPIQSQDFDRLFELEQQAHLVPWSLGTLKNNQGERYFNLKLEKDQRIIGFAICQKVLDEATLFNLAIDPAYQGQGLGKQLLHSLIDELRGQGILTLWLEVRQSNEVAQKLYLQCGFNEVDIRKNYYPTLDGGRENAVVMACYL</sequence>
<dbReference type="Gene3D" id="3.40.630.30">
    <property type="match status" value="1"/>
</dbReference>
<keyword evidence="2 5" id="KW-0963">Cytoplasm</keyword>
<dbReference type="NCBIfam" id="NF007025">
    <property type="entry name" value="PRK09491.1"/>
    <property type="match status" value="1"/>
</dbReference>
<accession>A0A379AY05</accession>
<dbReference type="Pfam" id="PF00583">
    <property type="entry name" value="Acetyltransf_1"/>
    <property type="match status" value="1"/>
</dbReference>
<dbReference type="NCBIfam" id="TIGR01575">
    <property type="entry name" value="rimI"/>
    <property type="match status" value="1"/>
</dbReference>
<dbReference type="SUPFAM" id="SSF55729">
    <property type="entry name" value="Acyl-CoA N-acyltransferases (Nat)"/>
    <property type="match status" value="1"/>
</dbReference>
<evidence type="ECO:0000256" key="3">
    <source>
        <dbReference type="ARBA" id="ARBA00022679"/>
    </source>
</evidence>
<dbReference type="PANTHER" id="PTHR43420:SF44">
    <property type="entry name" value="ACETYLTRANSFERASE YPEA"/>
    <property type="match status" value="1"/>
</dbReference>
<dbReference type="CDD" id="cd04301">
    <property type="entry name" value="NAT_SF"/>
    <property type="match status" value="1"/>
</dbReference>